<evidence type="ECO:0000256" key="3">
    <source>
        <dbReference type="ARBA" id="ARBA00024909"/>
    </source>
</evidence>
<dbReference type="GO" id="GO:0043023">
    <property type="term" value="F:ribosomal large subunit binding"/>
    <property type="evidence" value="ECO:0007669"/>
    <property type="project" value="TreeGrafter"/>
</dbReference>
<dbReference type="RefSeq" id="XP_046119901.1">
    <property type="nucleotide sequence ID" value="XM_046263183.1"/>
</dbReference>
<dbReference type="Pfam" id="PF01765">
    <property type="entry name" value="RRF"/>
    <property type="match status" value="1"/>
</dbReference>
<keyword evidence="2" id="KW-0648">Protein biosynthesis</keyword>
<dbReference type="Gene3D" id="3.30.1360.40">
    <property type="match status" value="1"/>
</dbReference>
<dbReference type="SUPFAM" id="SSF55194">
    <property type="entry name" value="Ribosome recycling factor, RRF"/>
    <property type="match status" value="1"/>
</dbReference>
<dbReference type="GO" id="GO:0006412">
    <property type="term" value="P:translation"/>
    <property type="evidence" value="ECO:0007669"/>
    <property type="project" value="UniProtKB-KW"/>
</dbReference>
<dbReference type="PANTHER" id="PTHR20982">
    <property type="entry name" value="RIBOSOME RECYCLING FACTOR"/>
    <property type="match status" value="1"/>
</dbReference>
<reference evidence="6" key="1">
    <citation type="journal article" date="2021" name="IMA Fungus">
        <title>Genomic characterization of three marine fungi, including Emericellopsis atlantica sp. nov. with signatures of a generalist lifestyle and marine biomass degradation.</title>
        <authorList>
            <person name="Hagestad O.C."/>
            <person name="Hou L."/>
            <person name="Andersen J.H."/>
            <person name="Hansen E.H."/>
            <person name="Altermark B."/>
            <person name="Li C."/>
            <person name="Kuhnert E."/>
            <person name="Cox R.J."/>
            <person name="Crous P.W."/>
            <person name="Spatafora J.W."/>
            <person name="Lail K."/>
            <person name="Amirebrahimi M."/>
            <person name="Lipzen A."/>
            <person name="Pangilinan J."/>
            <person name="Andreopoulos W."/>
            <person name="Hayes R.D."/>
            <person name="Ng V."/>
            <person name="Grigoriev I.V."/>
            <person name="Jackson S.A."/>
            <person name="Sutton T.D.S."/>
            <person name="Dobson A.D.W."/>
            <person name="Rama T."/>
        </authorList>
    </citation>
    <scope>NUCLEOTIDE SEQUENCE</scope>
    <source>
        <strain evidence="6">TS7</strain>
    </source>
</reference>
<evidence type="ECO:0000313" key="6">
    <source>
        <dbReference type="EMBL" id="KAG9255977.1"/>
    </source>
</evidence>
<feature type="region of interest" description="Disordered" evidence="4">
    <location>
        <begin position="255"/>
        <end position="276"/>
    </location>
</feature>
<dbReference type="OrthoDB" id="407355at2759"/>
<sequence>MASRLKTPLRRLWQPLQSQTIRLPKGTILQAARPFTTTPAVYKKRKIAAPANSPVRKDEPTSSSKDGAASGAADEIDPLDFTPLTSTFPGIDAHFKTQLQVLLHGGRFNPDQLGTLNVTVKSVVPADDMSGTKVTKVEDFPLRELCQVVPRGRTLSLLVNDKEYIKPILSAIQASPDFNQQPQRSDENDLELILKVEMERKEDVIKRVKDLTQTWRERIRHARGKHEKLMKEWKRKGAIRADELRKAENELQKVQNKKMKEIDDDEARAVKQLGRN</sequence>
<dbReference type="AlphaFoldDB" id="A0A9P7ZQK3"/>
<accession>A0A9P7ZQK3</accession>
<evidence type="ECO:0000259" key="5">
    <source>
        <dbReference type="Pfam" id="PF01765"/>
    </source>
</evidence>
<organism evidence="6 7">
    <name type="scientific">Emericellopsis atlantica</name>
    <dbReference type="NCBI Taxonomy" id="2614577"/>
    <lineage>
        <taxon>Eukaryota</taxon>
        <taxon>Fungi</taxon>
        <taxon>Dikarya</taxon>
        <taxon>Ascomycota</taxon>
        <taxon>Pezizomycotina</taxon>
        <taxon>Sordariomycetes</taxon>
        <taxon>Hypocreomycetidae</taxon>
        <taxon>Hypocreales</taxon>
        <taxon>Bionectriaceae</taxon>
        <taxon>Emericellopsis</taxon>
    </lineage>
</organism>
<dbReference type="GO" id="GO:0005739">
    <property type="term" value="C:mitochondrion"/>
    <property type="evidence" value="ECO:0007669"/>
    <property type="project" value="TreeGrafter"/>
</dbReference>
<dbReference type="InterPro" id="IPR002661">
    <property type="entry name" value="Ribosome_recyc_fac"/>
</dbReference>
<evidence type="ECO:0000256" key="4">
    <source>
        <dbReference type="SAM" id="MobiDB-lite"/>
    </source>
</evidence>
<evidence type="ECO:0000313" key="7">
    <source>
        <dbReference type="Proteomes" id="UP000887229"/>
    </source>
</evidence>
<comment type="function">
    <text evidence="3">Necessary for protein synthesis in mitochondria. Functions as a ribosome recycling factor in mitochondria.</text>
</comment>
<feature type="compositionally biased region" description="Low complexity" evidence="4">
    <location>
        <begin position="62"/>
        <end position="73"/>
    </location>
</feature>
<dbReference type="PANTHER" id="PTHR20982:SF3">
    <property type="entry name" value="MITOCHONDRIAL RIBOSOME RECYCLING FACTOR PSEUDO 1"/>
    <property type="match status" value="1"/>
</dbReference>
<gene>
    <name evidence="6" type="ORF">F5Z01DRAFT_650692</name>
</gene>
<dbReference type="GeneID" id="70294086"/>
<protein>
    <submittedName>
        <fullName evidence="6">Ribosome recycling factor</fullName>
    </submittedName>
</protein>
<dbReference type="InterPro" id="IPR023584">
    <property type="entry name" value="Ribosome_recyc_fac_dom"/>
</dbReference>
<feature type="domain" description="Ribosome recycling factor" evidence="5">
    <location>
        <begin position="96"/>
        <end position="272"/>
    </location>
</feature>
<comment type="caution">
    <text evidence="6">The sequence shown here is derived from an EMBL/GenBank/DDBJ whole genome shotgun (WGS) entry which is preliminary data.</text>
</comment>
<keyword evidence="7" id="KW-1185">Reference proteome</keyword>
<evidence type="ECO:0000256" key="1">
    <source>
        <dbReference type="ARBA" id="ARBA00005912"/>
    </source>
</evidence>
<evidence type="ECO:0000256" key="2">
    <source>
        <dbReference type="ARBA" id="ARBA00022917"/>
    </source>
</evidence>
<dbReference type="EMBL" id="MU251249">
    <property type="protein sequence ID" value="KAG9255977.1"/>
    <property type="molecule type" value="Genomic_DNA"/>
</dbReference>
<dbReference type="InterPro" id="IPR036191">
    <property type="entry name" value="RRF_sf"/>
</dbReference>
<dbReference type="Proteomes" id="UP000887229">
    <property type="component" value="Unassembled WGS sequence"/>
</dbReference>
<name>A0A9P7ZQK3_9HYPO</name>
<dbReference type="Gene3D" id="1.10.132.20">
    <property type="entry name" value="Ribosome-recycling factor"/>
    <property type="match status" value="1"/>
</dbReference>
<feature type="region of interest" description="Disordered" evidence="4">
    <location>
        <begin position="46"/>
        <end position="76"/>
    </location>
</feature>
<comment type="similarity">
    <text evidence="1">Belongs to the RRF family.</text>
</comment>
<proteinExistence type="inferred from homology"/>